<evidence type="ECO:0000256" key="1">
    <source>
        <dbReference type="SAM" id="MobiDB-lite"/>
    </source>
</evidence>
<gene>
    <name evidence="2" type="ORF">ANN_08189</name>
</gene>
<comment type="caution">
    <text evidence="2">The sequence shown here is derived from an EMBL/GenBank/DDBJ whole genome shotgun (WGS) entry which is preliminary data.</text>
</comment>
<feature type="region of interest" description="Disordered" evidence="1">
    <location>
        <begin position="1"/>
        <end position="21"/>
    </location>
</feature>
<keyword evidence="3" id="KW-1185">Reference proteome</keyword>
<name>A0ABQ8T240_PERAM</name>
<organism evidence="2 3">
    <name type="scientific">Periplaneta americana</name>
    <name type="common">American cockroach</name>
    <name type="synonym">Blatta americana</name>
    <dbReference type="NCBI Taxonomy" id="6978"/>
    <lineage>
        <taxon>Eukaryota</taxon>
        <taxon>Metazoa</taxon>
        <taxon>Ecdysozoa</taxon>
        <taxon>Arthropoda</taxon>
        <taxon>Hexapoda</taxon>
        <taxon>Insecta</taxon>
        <taxon>Pterygota</taxon>
        <taxon>Neoptera</taxon>
        <taxon>Polyneoptera</taxon>
        <taxon>Dictyoptera</taxon>
        <taxon>Blattodea</taxon>
        <taxon>Blattoidea</taxon>
        <taxon>Blattidae</taxon>
        <taxon>Blattinae</taxon>
        <taxon>Periplaneta</taxon>
    </lineage>
</organism>
<evidence type="ECO:0000313" key="2">
    <source>
        <dbReference type="EMBL" id="KAJ4440058.1"/>
    </source>
</evidence>
<reference evidence="2 3" key="1">
    <citation type="journal article" date="2022" name="Allergy">
        <title>Genome assembly and annotation of Periplaneta americana reveal a comprehensive cockroach allergen profile.</title>
        <authorList>
            <person name="Wang L."/>
            <person name="Xiong Q."/>
            <person name="Saelim N."/>
            <person name="Wang L."/>
            <person name="Nong W."/>
            <person name="Wan A.T."/>
            <person name="Shi M."/>
            <person name="Liu X."/>
            <person name="Cao Q."/>
            <person name="Hui J.H.L."/>
            <person name="Sookrung N."/>
            <person name="Leung T.F."/>
            <person name="Tungtrongchitr A."/>
            <person name="Tsui S.K.W."/>
        </authorList>
    </citation>
    <scope>NUCLEOTIDE SEQUENCE [LARGE SCALE GENOMIC DNA]</scope>
    <source>
        <strain evidence="2">PWHHKU_190912</strain>
    </source>
</reference>
<protein>
    <submittedName>
        <fullName evidence="2">Uncharacterized protein</fullName>
    </submittedName>
</protein>
<evidence type="ECO:0000313" key="3">
    <source>
        <dbReference type="Proteomes" id="UP001148838"/>
    </source>
</evidence>
<dbReference type="EMBL" id="JAJSOF020000017">
    <property type="protein sequence ID" value="KAJ4440058.1"/>
    <property type="molecule type" value="Genomic_DNA"/>
</dbReference>
<dbReference type="Proteomes" id="UP001148838">
    <property type="component" value="Unassembled WGS sequence"/>
</dbReference>
<accession>A0ABQ8T240</accession>
<proteinExistence type="predicted"/>
<sequence length="205" mass="23345">MANLCKGGNEPPGSLKANLAGKPLNWQRGTLPELRVRKPCNKSSVVESHTWEEQYVGHGVTKPAKYTNLELRHRTHDLGNGQNLSFALSSLSLWCNARDPSWTILSAVDSYSRLTRCSRRNSRPRAQRFTLWFANPTRLLVRLSTQLNLWQKEVRALWARRGSAGKLRNLHPFPPLLTPYYKQTHRKTLPPSVVDIRRPARTGSS</sequence>